<evidence type="ECO:0008006" key="4">
    <source>
        <dbReference type="Google" id="ProtNLM"/>
    </source>
</evidence>
<organism evidence="2 3">
    <name type="scientific">Syntrophaceticus schinkii</name>
    <dbReference type="NCBI Taxonomy" id="499207"/>
    <lineage>
        <taxon>Bacteria</taxon>
        <taxon>Bacillati</taxon>
        <taxon>Bacillota</taxon>
        <taxon>Clostridia</taxon>
        <taxon>Thermoanaerobacterales</taxon>
        <taxon>Thermoanaerobacterales Family III. Incertae Sedis</taxon>
        <taxon>Syntrophaceticus</taxon>
    </lineage>
</organism>
<sequence length="75" mass="8051">MNNVIGLRCINCGKELTAKPGLYTCPACGPKDGILDVVYDYAKIKRSVPQERVVYSKDRNSAGDRLSSCGASNAV</sequence>
<evidence type="ECO:0000256" key="1">
    <source>
        <dbReference type="SAM" id="MobiDB-lite"/>
    </source>
</evidence>
<feature type="region of interest" description="Disordered" evidence="1">
    <location>
        <begin position="55"/>
        <end position="75"/>
    </location>
</feature>
<dbReference type="Proteomes" id="UP000046155">
    <property type="component" value="Unassembled WGS sequence"/>
</dbReference>
<proteinExistence type="predicted"/>
<evidence type="ECO:0000313" key="2">
    <source>
        <dbReference type="EMBL" id="CEO87458.1"/>
    </source>
</evidence>
<dbReference type="AlphaFoldDB" id="A0A0B7MGV4"/>
<name>A0A0B7MGV4_9FIRM</name>
<evidence type="ECO:0000313" key="3">
    <source>
        <dbReference type="Proteomes" id="UP000046155"/>
    </source>
</evidence>
<dbReference type="EMBL" id="CDRZ01000008">
    <property type="protein sequence ID" value="CEO87458.1"/>
    <property type="molecule type" value="Genomic_DNA"/>
</dbReference>
<gene>
    <name evidence="2" type="ORF">SSCH_1050028</name>
</gene>
<accession>A0A0B7MGV4</accession>
<keyword evidence="3" id="KW-1185">Reference proteome</keyword>
<protein>
    <recommendedName>
        <fullName evidence="4">Threonine synthase</fullName>
    </recommendedName>
</protein>
<reference evidence="3" key="1">
    <citation type="submission" date="2015-01" db="EMBL/GenBank/DDBJ databases">
        <authorList>
            <person name="Manzoor Shahid"/>
            <person name="Zubair Saima"/>
        </authorList>
    </citation>
    <scope>NUCLEOTIDE SEQUENCE [LARGE SCALE GENOMIC DNA]</scope>
    <source>
        <strain evidence="3">Sp3</strain>
    </source>
</reference>